<evidence type="ECO:0000256" key="1">
    <source>
        <dbReference type="ARBA" id="ARBA00004141"/>
    </source>
</evidence>
<dbReference type="GO" id="GO:0006865">
    <property type="term" value="P:amino acid transport"/>
    <property type="evidence" value="ECO:0007669"/>
    <property type="project" value="UniProtKB-KW"/>
</dbReference>
<keyword evidence="5" id="KW-0029">Amino-acid transport</keyword>
<gene>
    <name evidence="9" type="ORF">ALAG00032_LOCUS15111</name>
</gene>
<sequence length="470" mass="51513">MREAHIKAMWRENLILCLALCTSSILSGVVYGWPALVRMMKQEGAYEKLCNDDDEEDDDEFGTKSCAKRELALGQIFAIGIFCTFSSRLPVGLALDHIGPRGTTTLSLLTAAIGAFLFGTEYYAAGFGVIAASAPAVHVGAMHCSNLFQQKFKILSHFSTAFQVSSFLFTIFSFFPTNLQTLFYLYALFLLFCSLSSWFIIHPAKGKYAIGDYIIGFTYRGVHLGHLDQVEARQDDIQDEYNTDTLKDKNVEDNLEVETNQKNNNETKSSALASAVLSREFFFFAVHKSAVLVALQFFVLTLESRLSGSNARAMNILFNSTGAFLGIFITGPIIGPRMDRDGAVTIFRWASGLVIFQLVLLMLSELFDFPILADIPSYLVWSAARITFFATFFALVVKIWGHAIFGTIVGLLSLIAAGVSISSSIPLSILAFEVKSGKAYGAGGIACVLLCTHFLCEASLLPTVGRIDSS</sequence>
<keyword evidence="6 8" id="KW-1133">Transmembrane helix</keyword>
<evidence type="ECO:0000256" key="3">
    <source>
        <dbReference type="ARBA" id="ARBA00022448"/>
    </source>
</evidence>
<feature type="transmembrane region" description="Helical" evidence="8">
    <location>
        <begin position="154"/>
        <end position="175"/>
    </location>
</feature>
<evidence type="ECO:0000256" key="7">
    <source>
        <dbReference type="ARBA" id="ARBA00023136"/>
    </source>
</evidence>
<reference evidence="9" key="1">
    <citation type="submission" date="2021-01" db="EMBL/GenBank/DDBJ databases">
        <authorList>
            <person name="Corre E."/>
            <person name="Pelletier E."/>
            <person name="Niang G."/>
            <person name="Scheremetjew M."/>
            <person name="Finn R."/>
            <person name="Kale V."/>
            <person name="Holt S."/>
            <person name="Cochrane G."/>
            <person name="Meng A."/>
            <person name="Brown T."/>
            <person name="Cohen L."/>
        </authorList>
    </citation>
    <scope>NUCLEOTIDE SEQUENCE</scope>
    <source>
        <strain evidence="9">CCMP1510</strain>
    </source>
</reference>
<evidence type="ECO:0000313" key="9">
    <source>
        <dbReference type="EMBL" id="CAE0374308.1"/>
    </source>
</evidence>
<feature type="transmembrane region" description="Helical" evidence="8">
    <location>
        <begin position="314"/>
        <end position="334"/>
    </location>
</feature>
<protein>
    <recommendedName>
        <fullName evidence="10">Major facilitator superfamily (MFS) profile domain-containing protein</fullName>
    </recommendedName>
</protein>
<dbReference type="PANTHER" id="PTHR20772:SF2">
    <property type="entry name" value="PROTEIN FMP42"/>
    <property type="match status" value="1"/>
</dbReference>
<comment type="similarity">
    <text evidence="2">Belongs to the SLC43A transporter (TC 2.A.1.44) family.</text>
</comment>
<keyword evidence="4 8" id="KW-0812">Transmembrane</keyword>
<feature type="transmembrane region" description="Helical" evidence="8">
    <location>
        <begin position="439"/>
        <end position="461"/>
    </location>
</feature>
<feature type="transmembrane region" description="Helical" evidence="8">
    <location>
        <begin position="181"/>
        <end position="201"/>
    </location>
</feature>
<keyword evidence="3" id="KW-0813">Transport</keyword>
<evidence type="ECO:0008006" key="10">
    <source>
        <dbReference type="Google" id="ProtNLM"/>
    </source>
</evidence>
<dbReference type="SUPFAM" id="SSF103473">
    <property type="entry name" value="MFS general substrate transporter"/>
    <property type="match status" value="1"/>
</dbReference>
<dbReference type="GO" id="GO:0016020">
    <property type="term" value="C:membrane"/>
    <property type="evidence" value="ECO:0007669"/>
    <property type="project" value="UniProtKB-SubCell"/>
</dbReference>
<feature type="transmembrane region" description="Helical" evidence="8">
    <location>
        <begin position="346"/>
        <end position="366"/>
    </location>
</feature>
<organism evidence="9">
    <name type="scientific">Aureoumbra lagunensis</name>
    <dbReference type="NCBI Taxonomy" id="44058"/>
    <lineage>
        <taxon>Eukaryota</taxon>
        <taxon>Sar</taxon>
        <taxon>Stramenopiles</taxon>
        <taxon>Ochrophyta</taxon>
        <taxon>Pelagophyceae</taxon>
        <taxon>Pelagomonadales</taxon>
        <taxon>Aureoumbra</taxon>
    </lineage>
</organism>
<evidence type="ECO:0000256" key="2">
    <source>
        <dbReference type="ARBA" id="ARBA00006595"/>
    </source>
</evidence>
<evidence type="ECO:0000256" key="4">
    <source>
        <dbReference type="ARBA" id="ARBA00022692"/>
    </source>
</evidence>
<dbReference type="Gene3D" id="1.20.1250.20">
    <property type="entry name" value="MFS general substrate transporter like domains"/>
    <property type="match status" value="1"/>
</dbReference>
<dbReference type="PANTHER" id="PTHR20772">
    <property type="entry name" value="PROTEIN FMP42"/>
    <property type="match status" value="1"/>
</dbReference>
<dbReference type="EMBL" id="HBIJ01023017">
    <property type="protein sequence ID" value="CAE0374308.1"/>
    <property type="molecule type" value="Transcribed_RNA"/>
</dbReference>
<comment type="subcellular location">
    <subcellularLocation>
        <location evidence="1">Membrane</location>
        <topology evidence="1">Multi-pass membrane protein</topology>
    </subcellularLocation>
</comment>
<evidence type="ECO:0000256" key="5">
    <source>
        <dbReference type="ARBA" id="ARBA00022970"/>
    </source>
</evidence>
<feature type="transmembrane region" description="Helical" evidence="8">
    <location>
        <begin position="378"/>
        <end position="397"/>
    </location>
</feature>
<evidence type="ECO:0000256" key="6">
    <source>
        <dbReference type="ARBA" id="ARBA00022989"/>
    </source>
</evidence>
<dbReference type="InterPro" id="IPR036259">
    <property type="entry name" value="MFS_trans_sf"/>
</dbReference>
<accession>A0A7S3K4H9</accession>
<feature type="transmembrane region" description="Helical" evidence="8">
    <location>
        <begin position="404"/>
        <end position="427"/>
    </location>
</feature>
<dbReference type="AlphaFoldDB" id="A0A7S3K4H9"/>
<name>A0A7S3K4H9_9STRA</name>
<feature type="transmembrane region" description="Helical" evidence="8">
    <location>
        <begin position="71"/>
        <end position="91"/>
    </location>
</feature>
<dbReference type="InterPro" id="IPR052599">
    <property type="entry name" value="SLC43A_AATransporter"/>
</dbReference>
<evidence type="ECO:0000256" key="8">
    <source>
        <dbReference type="SAM" id="Phobius"/>
    </source>
</evidence>
<proteinExistence type="inferred from homology"/>
<feature type="transmembrane region" description="Helical" evidence="8">
    <location>
        <begin position="281"/>
        <end position="302"/>
    </location>
</feature>
<keyword evidence="7 8" id="KW-0472">Membrane</keyword>